<evidence type="ECO:0000256" key="3">
    <source>
        <dbReference type="ARBA" id="ARBA00022679"/>
    </source>
</evidence>
<dbReference type="FunFam" id="3.30.200.20:FF:001129">
    <property type="entry name" value="Cell division control protein 2 like"/>
    <property type="match status" value="1"/>
</dbReference>
<reference evidence="9 10" key="1">
    <citation type="submission" date="2009-12" db="EMBL/GenBank/DDBJ databases">
        <title>The draft genome of Batrachochytrium dendrobatidis.</title>
        <authorList>
            <consortium name="US DOE Joint Genome Institute (JGI-PGF)"/>
            <person name="Kuo A."/>
            <person name="Salamov A."/>
            <person name="Schmutz J."/>
            <person name="Lucas S."/>
            <person name="Pitluck S."/>
            <person name="Rosenblum E."/>
            <person name="Stajich J."/>
            <person name="Eisen M."/>
            <person name="Grigoriev I.V."/>
        </authorList>
    </citation>
    <scope>NUCLEOTIDE SEQUENCE [LARGE SCALE GENOMIC DNA]</scope>
    <source>
        <strain evidence="10">JAM81 / FGSC 10211</strain>
    </source>
</reference>
<dbReference type="InterPro" id="IPR011009">
    <property type="entry name" value="Kinase-like_dom_sf"/>
</dbReference>
<dbReference type="PANTHER" id="PTHR24056">
    <property type="entry name" value="CELL DIVISION PROTEIN KINASE"/>
    <property type="match status" value="1"/>
</dbReference>
<dbReference type="Gene3D" id="1.10.510.10">
    <property type="entry name" value="Transferase(Phosphotransferase) domain 1"/>
    <property type="match status" value="1"/>
</dbReference>
<sequence>MHTIYLISFEFVEFGSDWVSVLLLNYLNRKVFKAVCRQTGDVVALKKIYLREDDKGKDKNRSGFPITTIREIEILRSLRHRNIVELKAMISFAEDIHMYMVFEYMDHDITGILQHGSVQYDLSHIKCLTKQLFEGLGYLHANNIVHRDIKGANLLLNSVGELKLADFGLARRIHVDKDSGEAVPGFDYTNRVVTLWYRSPELLLGSTSYGFEVDIWSAGCIFVEFFSKTAIFQGRTEIEQMDAIVRICGSPTVEVWPGVKDLSWHGLLQFAKTSRNVEHYMRKLNMSPMAIDMIDRVLALDPAKRLTVKSVLEHPFFTVESPISCDPWQLPIIDGDWHEFEGKQRRKTRTAYSSHSQQGSGTAGSQPHETL</sequence>
<evidence type="ECO:0000313" key="10">
    <source>
        <dbReference type="Proteomes" id="UP000007241"/>
    </source>
</evidence>
<dbReference type="RefSeq" id="XP_006675155.1">
    <property type="nucleotide sequence ID" value="XM_006675092.1"/>
</dbReference>
<dbReference type="PANTHER" id="PTHR24056:SF546">
    <property type="entry name" value="CYCLIN-DEPENDENT KINASE 12"/>
    <property type="match status" value="1"/>
</dbReference>
<keyword evidence="10" id="KW-1185">Reference proteome</keyword>
<dbReference type="Gene3D" id="3.30.200.20">
    <property type="entry name" value="Phosphorylase Kinase, domain 1"/>
    <property type="match status" value="1"/>
</dbReference>
<feature type="region of interest" description="Disordered" evidence="7">
    <location>
        <begin position="344"/>
        <end position="371"/>
    </location>
</feature>
<accession>F4NRK6</accession>
<gene>
    <name evidence="9" type="ORF">BATDEDRAFT_18173</name>
</gene>
<dbReference type="OrthoDB" id="204883at2759"/>
<evidence type="ECO:0000256" key="5">
    <source>
        <dbReference type="ARBA" id="ARBA00022777"/>
    </source>
</evidence>
<dbReference type="InterPro" id="IPR008271">
    <property type="entry name" value="Ser/Thr_kinase_AS"/>
</dbReference>
<name>F4NRK6_BATDJ</name>
<dbReference type="GO" id="GO:0032968">
    <property type="term" value="P:positive regulation of transcription elongation by RNA polymerase II"/>
    <property type="evidence" value="ECO:0000318"/>
    <property type="project" value="GO_Central"/>
</dbReference>
<keyword evidence="5" id="KW-0418">Kinase</keyword>
<dbReference type="Pfam" id="PF00069">
    <property type="entry name" value="Pkinase"/>
    <property type="match status" value="1"/>
</dbReference>
<dbReference type="FunFam" id="1.10.510.10:FF:000562">
    <property type="entry name" value="Serine/threonine-protein kinase bur1"/>
    <property type="match status" value="1"/>
</dbReference>
<dbReference type="GO" id="GO:0008353">
    <property type="term" value="F:RNA polymerase II CTD heptapeptide repeat kinase activity"/>
    <property type="evidence" value="ECO:0000318"/>
    <property type="project" value="GO_Central"/>
</dbReference>
<dbReference type="PROSITE" id="PS00108">
    <property type="entry name" value="PROTEIN_KINASE_ST"/>
    <property type="match status" value="1"/>
</dbReference>
<evidence type="ECO:0000259" key="8">
    <source>
        <dbReference type="PROSITE" id="PS50011"/>
    </source>
</evidence>
<dbReference type="PROSITE" id="PS50011">
    <property type="entry name" value="PROTEIN_KINASE_DOM"/>
    <property type="match status" value="1"/>
</dbReference>
<dbReference type="InParanoid" id="F4NRK6"/>
<protein>
    <recommendedName>
        <fullName evidence="8">Protein kinase domain-containing protein</fullName>
    </recommendedName>
</protein>
<evidence type="ECO:0000256" key="2">
    <source>
        <dbReference type="ARBA" id="ARBA00022527"/>
    </source>
</evidence>
<dbReference type="SUPFAM" id="SSF56112">
    <property type="entry name" value="Protein kinase-like (PK-like)"/>
    <property type="match status" value="1"/>
</dbReference>
<dbReference type="STRING" id="684364.F4NRK6"/>
<evidence type="ECO:0000256" key="6">
    <source>
        <dbReference type="ARBA" id="ARBA00022840"/>
    </source>
</evidence>
<evidence type="ECO:0000313" key="9">
    <source>
        <dbReference type="EMBL" id="EGF82937.1"/>
    </source>
</evidence>
<dbReference type="SMART" id="SM00220">
    <property type="entry name" value="S_TKc"/>
    <property type="match status" value="1"/>
</dbReference>
<keyword evidence="4" id="KW-0547">Nucleotide-binding</keyword>
<keyword evidence="6" id="KW-0067">ATP-binding</keyword>
<dbReference type="Proteomes" id="UP000007241">
    <property type="component" value="Unassembled WGS sequence"/>
</dbReference>
<dbReference type="GO" id="GO:0005524">
    <property type="term" value="F:ATP binding"/>
    <property type="evidence" value="ECO:0007669"/>
    <property type="project" value="UniProtKB-KW"/>
</dbReference>
<dbReference type="GO" id="GO:0005634">
    <property type="term" value="C:nucleus"/>
    <property type="evidence" value="ECO:0000318"/>
    <property type="project" value="GO_Central"/>
</dbReference>
<dbReference type="EMBL" id="GL882879">
    <property type="protein sequence ID" value="EGF82937.1"/>
    <property type="molecule type" value="Genomic_DNA"/>
</dbReference>
<dbReference type="CDD" id="cd07840">
    <property type="entry name" value="STKc_CDK9_like"/>
    <property type="match status" value="1"/>
</dbReference>
<comment type="similarity">
    <text evidence="1">Belongs to the protein kinase superfamily. CMGC Ser/Thr protein kinase family. CDC2/CDKX subfamily.</text>
</comment>
<dbReference type="GO" id="GO:0030332">
    <property type="term" value="F:cyclin binding"/>
    <property type="evidence" value="ECO:0000318"/>
    <property type="project" value="GO_Central"/>
</dbReference>
<dbReference type="InterPro" id="IPR000719">
    <property type="entry name" value="Prot_kinase_dom"/>
</dbReference>
<dbReference type="FunCoup" id="F4NRK6">
    <property type="interactions" value="141"/>
</dbReference>
<evidence type="ECO:0000256" key="1">
    <source>
        <dbReference type="ARBA" id="ARBA00006485"/>
    </source>
</evidence>
<dbReference type="InterPro" id="IPR050108">
    <property type="entry name" value="CDK"/>
</dbReference>
<evidence type="ECO:0000256" key="7">
    <source>
        <dbReference type="SAM" id="MobiDB-lite"/>
    </source>
</evidence>
<feature type="compositionally biased region" description="Polar residues" evidence="7">
    <location>
        <begin position="350"/>
        <end position="371"/>
    </location>
</feature>
<feature type="domain" description="Protein kinase" evidence="8">
    <location>
        <begin position="21"/>
        <end position="317"/>
    </location>
</feature>
<dbReference type="HOGENOM" id="CLU_000288_181_1_1"/>
<proteinExistence type="inferred from homology"/>
<keyword evidence="2" id="KW-0723">Serine/threonine-protein kinase</keyword>
<dbReference type="OMA" id="QVKYYME"/>
<dbReference type="GO" id="GO:0008024">
    <property type="term" value="C:cyclin/CDK positive transcription elongation factor complex"/>
    <property type="evidence" value="ECO:0000318"/>
    <property type="project" value="GO_Central"/>
</dbReference>
<evidence type="ECO:0000256" key="4">
    <source>
        <dbReference type="ARBA" id="ARBA00022741"/>
    </source>
</evidence>
<organism evidence="9 10">
    <name type="scientific">Batrachochytrium dendrobatidis (strain JAM81 / FGSC 10211)</name>
    <name type="common">Frog chytrid fungus</name>
    <dbReference type="NCBI Taxonomy" id="684364"/>
    <lineage>
        <taxon>Eukaryota</taxon>
        <taxon>Fungi</taxon>
        <taxon>Fungi incertae sedis</taxon>
        <taxon>Chytridiomycota</taxon>
        <taxon>Chytridiomycota incertae sedis</taxon>
        <taxon>Chytridiomycetes</taxon>
        <taxon>Rhizophydiales</taxon>
        <taxon>Rhizophydiales incertae sedis</taxon>
        <taxon>Batrachochytrium</taxon>
    </lineage>
</organism>
<dbReference type="GeneID" id="18237261"/>
<keyword evidence="3" id="KW-0808">Transferase</keyword>
<dbReference type="AlphaFoldDB" id="F4NRK6"/>